<sequence length="64" mass="6484">MNKKAQRFSISDLGTIAIALVVAAIILGMGATILEKIQGTQTTGGIAANASGFGLDGLNTMAEF</sequence>
<dbReference type="EMBL" id="LAZR01011680">
    <property type="protein sequence ID" value="KKM60429.1"/>
    <property type="molecule type" value="Genomic_DNA"/>
</dbReference>
<feature type="non-terminal residue" evidence="2">
    <location>
        <position position="64"/>
    </location>
</feature>
<reference evidence="2" key="1">
    <citation type="journal article" date="2015" name="Nature">
        <title>Complex archaea that bridge the gap between prokaryotes and eukaryotes.</title>
        <authorList>
            <person name="Spang A."/>
            <person name="Saw J.H."/>
            <person name="Jorgensen S.L."/>
            <person name="Zaremba-Niedzwiedzka K."/>
            <person name="Martijn J."/>
            <person name="Lind A.E."/>
            <person name="van Eijk R."/>
            <person name="Schleper C."/>
            <person name="Guy L."/>
            <person name="Ettema T.J."/>
        </authorList>
    </citation>
    <scope>NUCLEOTIDE SEQUENCE</scope>
</reference>
<accession>A0A0F9IST8</accession>
<evidence type="ECO:0000256" key="1">
    <source>
        <dbReference type="SAM" id="Phobius"/>
    </source>
</evidence>
<proteinExistence type="predicted"/>
<keyword evidence="1" id="KW-0472">Membrane</keyword>
<dbReference type="AlphaFoldDB" id="A0A0F9IST8"/>
<name>A0A0F9IST8_9ZZZZ</name>
<evidence type="ECO:0000313" key="2">
    <source>
        <dbReference type="EMBL" id="KKM60429.1"/>
    </source>
</evidence>
<feature type="transmembrane region" description="Helical" evidence="1">
    <location>
        <begin position="12"/>
        <end position="34"/>
    </location>
</feature>
<organism evidence="2">
    <name type="scientific">marine sediment metagenome</name>
    <dbReference type="NCBI Taxonomy" id="412755"/>
    <lineage>
        <taxon>unclassified sequences</taxon>
        <taxon>metagenomes</taxon>
        <taxon>ecological metagenomes</taxon>
    </lineage>
</organism>
<comment type="caution">
    <text evidence="2">The sequence shown here is derived from an EMBL/GenBank/DDBJ whole genome shotgun (WGS) entry which is preliminary data.</text>
</comment>
<gene>
    <name evidence="2" type="ORF">LCGC14_1541830</name>
</gene>
<keyword evidence="1" id="KW-0812">Transmembrane</keyword>
<keyword evidence="1" id="KW-1133">Transmembrane helix</keyword>
<protein>
    <submittedName>
        <fullName evidence="2">Uncharacterized protein</fullName>
    </submittedName>
</protein>